<accession>A0A7C4Q383</accession>
<proteinExistence type="predicted"/>
<gene>
    <name evidence="2" type="ORF">ENT17_12265</name>
</gene>
<feature type="region of interest" description="Disordered" evidence="1">
    <location>
        <begin position="1"/>
        <end position="24"/>
    </location>
</feature>
<protein>
    <submittedName>
        <fullName evidence="2">Uncharacterized protein</fullName>
    </submittedName>
</protein>
<sequence length="39" mass="4231">MFSGSPKPAPAPVRRRSVRAGRSTRLLLPARHTGWGLCS</sequence>
<name>A0A7C4Q383_9CHLR</name>
<comment type="caution">
    <text evidence="2">The sequence shown here is derived from an EMBL/GenBank/DDBJ whole genome shotgun (WGS) entry which is preliminary data.</text>
</comment>
<dbReference type="EMBL" id="DSXR01000127">
    <property type="protein sequence ID" value="HGS88371.1"/>
    <property type="molecule type" value="Genomic_DNA"/>
</dbReference>
<organism evidence="2">
    <name type="scientific">Bellilinea caldifistulae</name>
    <dbReference type="NCBI Taxonomy" id="360411"/>
    <lineage>
        <taxon>Bacteria</taxon>
        <taxon>Bacillati</taxon>
        <taxon>Chloroflexota</taxon>
        <taxon>Anaerolineae</taxon>
        <taxon>Anaerolineales</taxon>
        <taxon>Anaerolineaceae</taxon>
        <taxon>Bellilinea</taxon>
    </lineage>
</organism>
<evidence type="ECO:0000256" key="1">
    <source>
        <dbReference type="SAM" id="MobiDB-lite"/>
    </source>
</evidence>
<reference evidence="2" key="1">
    <citation type="journal article" date="2020" name="mSystems">
        <title>Genome- and Community-Level Interaction Insights into Carbon Utilization and Element Cycling Functions of Hydrothermarchaeota in Hydrothermal Sediment.</title>
        <authorList>
            <person name="Zhou Z."/>
            <person name="Liu Y."/>
            <person name="Xu W."/>
            <person name="Pan J."/>
            <person name="Luo Z.H."/>
            <person name="Li M."/>
        </authorList>
    </citation>
    <scope>NUCLEOTIDE SEQUENCE [LARGE SCALE GENOMIC DNA]</scope>
    <source>
        <strain evidence="2">SpSt-556</strain>
    </source>
</reference>
<evidence type="ECO:0000313" key="2">
    <source>
        <dbReference type="EMBL" id="HGS88371.1"/>
    </source>
</evidence>
<dbReference type="AlphaFoldDB" id="A0A7C4Q383"/>